<dbReference type="Proteomes" id="UP000197153">
    <property type="component" value="Chromosome 1"/>
</dbReference>
<evidence type="ECO:0000259" key="1">
    <source>
        <dbReference type="PROSITE" id="PS51819"/>
    </source>
</evidence>
<dbReference type="CDD" id="cd07247">
    <property type="entry name" value="SgaA_N_like"/>
    <property type="match status" value="1"/>
</dbReference>
<reference evidence="2 3" key="1">
    <citation type="submission" date="2017-06" db="EMBL/GenBank/DDBJ databases">
        <title>Complete genome sequence of Nitrospirillum amazonense strain CBAmC, an endophytic nitrogen-fixing and plant growth-promoting bacterium, isolated from sugarcane.</title>
        <authorList>
            <person name="Schwab S."/>
            <person name="dos Santos Teixeira K.R."/>
            <person name="Simoes Araujo J.L."/>
            <person name="Soares Vidal M."/>
            <person name="Borges de Freitas H.R."/>
            <person name="Rivello Crivelaro A.L."/>
            <person name="Bueno de Camargo Nunes A."/>
            <person name="dos Santos C.M."/>
            <person name="Palmeira da Silva Rosa D."/>
            <person name="da Silva Padilha D."/>
            <person name="da Silva E."/>
            <person name="Araujo Terra L."/>
            <person name="Soares Mendes V."/>
            <person name="Farinelli L."/>
            <person name="Magalhaes Cruz L."/>
            <person name="Baldani J.I."/>
        </authorList>
    </citation>
    <scope>NUCLEOTIDE SEQUENCE [LARGE SCALE GENOMIC DNA]</scope>
    <source>
        <strain evidence="2 3">CBAmC</strain>
    </source>
</reference>
<name>A0A248JT74_9PROT</name>
<feature type="domain" description="VOC" evidence="1">
    <location>
        <begin position="4"/>
        <end position="122"/>
    </location>
</feature>
<protein>
    <submittedName>
        <fullName evidence="2">Glyoxalase</fullName>
    </submittedName>
</protein>
<dbReference type="SUPFAM" id="SSF54593">
    <property type="entry name" value="Glyoxalase/Bleomycin resistance protein/Dihydroxybiphenyl dioxygenase"/>
    <property type="match status" value="1"/>
</dbReference>
<gene>
    <name evidence="2" type="ORF">Y958_10200</name>
</gene>
<evidence type="ECO:0000313" key="3">
    <source>
        <dbReference type="Proteomes" id="UP000197153"/>
    </source>
</evidence>
<proteinExistence type="predicted"/>
<dbReference type="PROSITE" id="PS51819">
    <property type="entry name" value="VOC"/>
    <property type="match status" value="1"/>
</dbReference>
<evidence type="ECO:0000313" key="2">
    <source>
        <dbReference type="EMBL" id="ASG21933.1"/>
    </source>
</evidence>
<dbReference type="InterPro" id="IPR052164">
    <property type="entry name" value="Anthracycline_SecMetBiosynth"/>
</dbReference>
<dbReference type="EMBL" id="CP022110">
    <property type="protein sequence ID" value="ASG21933.1"/>
    <property type="molecule type" value="Genomic_DNA"/>
</dbReference>
<dbReference type="Pfam" id="PF00903">
    <property type="entry name" value="Glyoxalase"/>
    <property type="match status" value="1"/>
</dbReference>
<keyword evidence="3" id="KW-1185">Reference proteome</keyword>
<dbReference type="InterPro" id="IPR029068">
    <property type="entry name" value="Glyas_Bleomycin-R_OHBP_Dase"/>
</dbReference>
<organism evidence="2 3">
    <name type="scientific">Nitrospirillum viridazoti CBAmc</name>
    <dbReference type="NCBI Taxonomy" id="1441467"/>
    <lineage>
        <taxon>Bacteria</taxon>
        <taxon>Pseudomonadati</taxon>
        <taxon>Pseudomonadota</taxon>
        <taxon>Alphaproteobacteria</taxon>
        <taxon>Rhodospirillales</taxon>
        <taxon>Azospirillaceae</taxon>
        <taxon>Nitrospirillum</taxon>
        <taxon>Nitrospirillum viridazoti</taxon>
    </lineage>
</organism>
<dbReference type="PANTHER" id="PTHR33993">
    <property type="entry name" value="GLYOXALASE-RELATED"/>
    <property type="match status" value="1"/>
</dbReference>
<dbReference type="InterPro" id="IPR004360">
    <property type="entry name" value="Glyas_Fos-R_dOase_dom"/>
</dbReference>
<dbReference type="Gene3D" id="3.10.180.10">
    <property type="entry name" value="2,3-Dihydroxybiphenyl 1,2-Dioxygenase, domain 1"/>
    <property type="match status" value="1"/>
</dbReference>
<dbReference type="AlphaFoldDB" id="A0A248JT74"/>
<dbReference type="InterPro" id="IPR037523">
    <property type="entry name" value="VOC_core"/>
</dbReference>
<dbReference type="RefSeq" id="WP_088872582.1">
    <property type="nucleotide sequence ID" value="NZ_CP022110.1"/>
</dbReference>
<dbReference type="KEGG" id="nao:Y958_10200"/>
<sequence>MANHLRFFAVHAEDVERAKTFYEAVFDWRITPWGPPGFYLIQTGAEGERHVGGALQQRHEPVTGTGMKGFECTVGVDDLDAIMAKVTANGGTIVMQPYTIDGVGRLIYLHDTEGNRVGAMQYDPAYAAAFF</sequence>
<accession>A0A248JT74</accession>